<accession>A0A8X6UTZ8</accession>
<feature type="compositionally biased region" description="Polar residues" evidence="1">
    <location>
        <begin position="195"/>
        <end position="214"/>
    </location>
</feature>
<proteinExistence type="predicted"/>
<gene>
    <name evidence="2" type="primary">RTase_45</name>
    <name evidence="2" type="ORF">TNCV_710411</name>
</gene>
<dbReference type="EMBL" id="BMAU01021148">
    <property type="protein sequence ID" value="GFX92536.1"/>
    <property type="molecule type" value="Genomic_DNA"/>
</dbReference>
<feature type="compositionally biased region" description="Low complexity" evidence="1">
    <location>
        <begin position="215"/>
        <end position="227"/>
    </location>
</feature>
<feature type="region of interest" description="Disordered" evidence="1">
    <location>
        <begin position="195"/>
        <end position="231"/>
    </location>
</feature>
<comment type="caution">
    <text evidence="2">The sequence shown here is derived from an EMBL/GenBank/DDBJ whole genome shotgun (WGS) entry which is preliminary data.</text>
</comment>
<name>A0A8X6UTZ8_TRICX</name>
<evidence type="ECO:0000313" key="2">
    <source>
        <dbReference type="EMBL" id="GFX92536.1"/>
    </source>
</evidence>
<evidence type="ECO:0000256" key="1">
    <source>
        <dbReference type="SAM" id="MobiDB-lite"/>
    </source>
</evidence>
<evidence type="ECO:0000313" key="3">
    <source>
        <dbReference type="Proteomes" id="UP000887159"/>
    </source>
</evidence>
<keyword evidence="2" id="KW-0548">Nucleotidyltransferase</keyword>
<dbReference type="GO" id="GO:0003964">
    <property type="term" value="F:RNA-directed DNA polymerase activity"/>
    <property type="evidence" value="ECO:0007669"/>
    <property type="project" value="UniProtKB-KW"/>
</dbReference>
<keyword evidence="3" id="KW-1185">Reference proteome</keyword>
<dbReference type="AlphaFoldDB" id="A0A8X6UTZ8"/>
<keyword evidence="2" id="KW-0695">RNA-directed DNA polymerase</keyword>
<keyword evidence="2" id="KW-0808">Transferase</keyword>
<organism evidence="2 3">
    <name type="scientific">Trichonephila clavipes</name>
    <name type="common">Golden silk orbweaver</name>
    <name type="synonym">Nephila clavipes</name>
    <dbReference type="NCBI Taxonomy" id="2585209"/>
    <lineage>
        <taxon>Eukaryota</taxon>
        <taxon>Metazoa</taxon>
        <taxon>Ecdysozoa</taxon>
        <taxon>Arthropoda</taxon>
        <taxon>Chelicerata</taxon>
        <taxon>Arachnida</taxon>
        <taxon>Araneae</taxon>
        <taxon>Araneomorphae</taxon>
        <taxon>Entelegynae</taxon>
        <taxon>Araneoidea</taxon>
        <taxon>Nephilidae</taxon>
        <taxon>Trichonephila</taxon>
    </lineage>
</organism>
<reference evidence="2" key="1">
    <citation type="submission" date="2020-08" db="EMBL/GenBank/DDBJ databases">
        <title>Multicomponent nature underlies the extraordinary mechanical properties of spider dragline silk.</title>
        <authorList>
            <person name="Kono N."/>
            <person name="Nakamura H."/>
            <person name="Mori M."/>
            <person name="Yoshida Y."/>
            <person name="Ohtoshi R."/>
            <person name="Malay A.D."/>
            <person name="Moran D.A.P."/>
            <person name="Tomita M."/>
            <person name="Numata K."/>
            <person name="Arakawa K."/>
        </authorList>
    </citation>
    <scope>NUCLEOTIDE SEQUENCE</scope>
</reference>
<sequence>MSTPESEILEGFSDQRVTQVRRKKDSTIIPTKHLILTFNSLKLPNTIKAGYMNCKIRHCIPNPRRSSKSQRFGHSHTSCRSQLTCFRWVSVGHASTDWILEPKCINCSQAHSAYSKLCPKWKTEKEIQVIKTNKNIPYLEARKLIVPQLSQTYARAAKPSTVTITTQTDETFTKIVCPPLKLLQPLIPVPKPTMSSKIPTVTKSSTTTQANLLPSTSSATVTSSSESQPPVSIIDTAPTTFNSLSISSASCSSIACHVLETTTTTSNIIPATSQDAKGTSNTV</sequence>
<protein>
    <submittedName>
        <fullName evidence="2">Putative RNA-directed DNA polymerase from transposon BS</fullName>
    </submittedName>
</protein>
<dbReference type="Proteomes" id="UP000887159">
    <property type="component" value="Unassembled WGS sequence"/>
</dbReference>